<dbReference type="CDD" id="cd00180">
    <property type="entry name" value="PKc"/>
    <property type="match status" value="1"/>
</dbReference>
<evidence type="ECO:0000313" key="3">
    <source>
        <dbReference type="Proteomes" id="UP001610335"/>
    </source>
</evidence>
<feature type="domain" description="Protein kinase" evidence="1">
    <location>
        <begin position="1"/>
        <end position="284"/>
    </location>
</feature>
<sequence length="761" mass="86477">MDTRSCWLKFVRKEFKLDPRPTTNRSALSHRRELQNLAILSHLNHPNIVALLGSYTYNGKHNLLFEIAADGNLAALLALPRPAQFASDEALVIALARLSSAIEQVHDYSEKKIELSLVGCHHDLRPRNILVSGPNFILADFGLSTFKPPSQDSATPFKPASDDYIAPECEDWDNMFNAGTVHRSSDIWSFGCIIAEIATYMASGCNGVEAFRQARVYKVRGFVLCAFHQGSSQSTAVDDWLTRLESSSSSSRTCILLALLARQLLQMEQSKRPNAKEVTLHLRRAALYSVASTVQDLFSQLRGAADSTDLFIEGANFESWRYAVGILEVEEVVKLYSLQNYDMMSSFKAILGVLFALRKDLESRLSRTDKTQRLNMSQLLRLNDDLRRFLNQEQQERFSEYFNITIAEMDDEIFQPSDNVDTTVLLGDEIRVRATIRYINKLLDRGSISESRLMHVELDQLQVGDRFGQHHLGQFKGDGQLPRPVWVEWRRYGQHGADEKTLEQLFGRTARLAELLSQTKPATFRTLDCCGFFHDPTRAAFGLIFDFPRAAAEPMSLLQVIQTTAGRRSRWPDLDDKFCLATSVATSLLELHTVGWFHKGLTPSNVVFFPEPGAQSPSPSIRHPFLVGFNHSRSDEHLTITTGLTDSSSKDYQHPSYIKEGFGYRHEFDYYSLGVVLIEIGFWQPFSELINRAKYENMSYEQRRQSLLSDRVPLLRQCMGKEFYEAVRWCIEGRVGDSREKAVLLAFQDQVVRRLRGCFAS</sequence>
<dbReference type="Proteomes" id="UP001610335">
    <property type="component" value="Unassembled WGS sequence"/>
</dbReference>
<dbReference type="PROSITE" id="PS50011">
    <property type="entry name" value="PROTEIN_KINASE_DOM"/>
    <property type="match status" value="2"/>
</dbReference>
<dbReference type="EMBL" id="JBFXLS010000108">
    <property type="protein sequence ID" value="KAL2815793.1"/>
    <property type="molecule type" value="Genomic_DNA"/>
</dbReference>
<gene>
    <name evidence="2" type="ORF">BDW59DRAFT_12767</name>
</gene>
<evidence type="ECO:0000313" key="2">
    <source>
        <dbReference type="EMBL" id="KAL2815793.1"/>
    </source>
</evidence>
<organism evidence="2 3">
    <name type="scientific">Aspergillus cavernicola</name>
    <dbReference type="NCBI Taxonomy" id="176166"/>
    <lineage>
        <taxon>Eukaryota</taxon>
        <taxon>Fungi</taxon>
        <taxon>Dikarya</taxon>
        <taxon>Ascomycota</taxon>
        <taxon>Pezizomycotina</taxon>
        <taxon>Eurotiomycetes</taxon>
        <taxon>Eurotiomycetidae</taxon>
        <taxon>Eurotiales</taxon>
        <taxon>Aspergillaceae</taxon>
        <taxon>Aspergillus</taxon>
        <taxon>Aspergillus subgen. Nidulantes</taxon>
    </lineage>
</organism>
<dbReference type="Pfam" id="PF00069">
    <property type="entry name" value="Pkinase"/>
    <property type="match status" value="1"/>
</dbReference>
<dbReference type="InterPro" id="IPR056002">
    <property type="entry name" value="DUF7580"/>
</dbReference>
<protein>
    <submittedName>
        <fullName evidence="2">Kinase-like domain-containing protein</fullName>
    </submittedName>
</protein>
<feature type="domain" description="Protein kinase" evidence="1">
    <location>
        <begin position="461"/>
        <end position="761"/>
    </location>
</feature>
<dbReference type="PANTHER" id="PTHR37542:SF3">
    <property type="entry name" value="PRION-INHIBITION AND PROPAGATION HELO DOMAIN-CONTAINING PROTEIN"/>
    <property type="match status" value="1"/>
</dbReference>
<dbReference type="PANTHER" id="PTHR37542">
    <property type="entry name" value="HELO DOMAIN-CONTAINING PROTEIN-RELATED"/>
    <property type="match status" value="1"/>
</dbReference>
<dbReference type="Pfam" id="PF24476">
    <property type="entry name" value="DUF7580"/>
    <property type="match status" value="1"/>
</dbReference>
<dbReference type="SUPFAM" id="SSF56112">
    <property type="entry name" value="Protein kinase-like (PK-like)"/>
    <property type="match status" value="2"/>
</dbReference>
<dbReference type="Gene3D" id="1.10.510.10">
    <property type="entry name" value="Transferase(Phosphotransferase) domain 1"/>
    <property type="match status" value="2"/>
</dbReference>
<name>A0ABR4HJY3_9EURO</name>
<keyword evidence="3" id="KW-1185">Reference proteome</keyword>
<dbReference type="InterPro" id="IPR000719">
    <property type="entry name" value="Prot_kinase_dom"/>
</dbReference>
<proteinExistence type="predicted"/>
<dbReference type="InterPro" id="IPR011009">
    <property type="entry name" value="Kinase-like_dom_sf"/>
</dbReference>
<reference evidence="2 3" key="1">
    <citation type="submission" date="2024-07" db="EMBL/GenBank/DDBJ databases">
        <title>Section-level genome sequencing and comparative genomics of Aspergillus sections Usti and Cavernicolus.</title>
        <authorList>
            <consortium name="Lawrence Berkeley National Laboratory"/>
            <person name="Nybo J.L."/>
            <person name="Vesth T.C."/>
            <person name="Theobald S."/>
            <person name="Frisvad J.C."/>
            <person name="Larsen T.O."/>
            <person name="Kjaerboelling I."/>
            <person name="Rothschild-Mancinelli K."/>
            <person name="Lyhne E.K."/>
            <person name="Kogle M.E."/>
            <person name="Barry K."/>
            <person name="Clum A."/>
            <person name="Na H."/>
            <person name="Ledsgaard L."/>
            <person name="Lin J."/>
            <person name="Lipzen A."/>
            <person name="Kuo A."/>
            <person name="Riley R."/>
            <person name="Mondo S."/>
            <person name="LaButti K."/>
            <person name="Haridas S."/>
            <person name="Pangalinan J."/>
            <person name="Salamov A.A."/>
            <person name="Simmons B.A."/>
            <person name="Magnuson J.K."/>
            <person name="Chen J."/>
            <person name="Drula E."/>
            <person name="Henrissat B."/>
            <person name="Wiebenga A."/>
            <person name="Lubbers R.J."/>
            <person name="Gomes A.C."/>
            <person name="Makela M.R."/>
            <person name="Stajich J."/>
            <person name="Grigoriev I.V."/>
            <person name="Mortensen U.H."/>
            <person name="De vries R.P."/>
            <person name="Baker S.E."/>
            <person name="Andersen M.R."/>
        </authorList>
    </citation>
    <scope>NUCLEOTIDE SEQUENCE [LARGE SCALE GENOMIC DNA]</scope>
    <source>
        <strain evidence="2 3">CBS 600.67</strain>
    </source>
</reference>
<accession>A0ABR4HJY3</accession>
<evidence type="ECO:0000259" key="1">
    <source>
        <dbReference type="PROSITE" id="PS50011"/>
    </source>
</evidence>
<comment type="caution">
    <text evidence="2">The sequence shown here is derived from an EMBL/GenBank/DDBJ whole genome shotgun (WGS) entry which is preliminary data.</text>
</comment>